<keyword evidence="1" id="KW-0547">Nucleotide-binding</keyword>
<name>A0A9N8EZ15_9STRA</name>
<evidence type="ECO:0000313" key="6">
    <source>
        <dbReference type="Proteomes" id="UP001153069"/>
    </source>
</evidence>
<dbReference type="PROSITE" id="PS51388">
    <property type="entry name" value="GED"/>
    <property type="match status" value="1"/>
</dbReference>
<dbReference type="InterPro" id="IPR027417">
    <property type="entry name" value="P-loop_NTPase"/>
</dbReference>
<dbReference type="InterPro" id="IPR030381">
    <property type="entry name" value="G_DYNAMIN_dom"/>
</dbReference>
<dbReference type="GO" id="GO:0000266">
    <property type="term" value="P:mitochondrial fission"/>
    <property type="evidence" value="ECO:0007669"/>
    <property type="project" value="TreeGrafter"/>
</dbReference>
<dbReference type="PANTHER" id="PTHR11566:SF21">
    <property type="entry name" value="DYNAMIN RELATED PROTEIN 1, ISOFORM A"/>
    <property type="match status" value="1"/>
</dbReference>
<dbReference type="AlphaFoldDB" id="A0A9N8EZ15"/>
<dbReference type="InterPro" id="IPR022812">
    <property type="entry name" value="Dynamin"/>
</dbReference>
<gene>
    <name evidence="5" type="ORF">SEMRO_2999_G341910.1</name>
</gene>
<keyword evidence="2" id="KW-0342">GTP-binding</keyword>
<dbReference type="GO" id="GO:0008017">
    <property type="term" value="F:microtubule binding"/>
    <property type="evidence" value="ECO:0007669"/>
    <property type="project" value="TreeGrafter"/>
</dbReference>
<dbReference type="InterPro" id="IPR001401">
    <property type="entry name" value="Dynamin_GTPase"/>
</dbReference>
<evidence type="ECO:0000259" key="4">
    <source>
        <dbReference type="PROSITE" id="PS51718"/>
    </source>
</evidence>
<dbReference type="EMBL" id="CAICTM010002997">
    <property type="protein sequence ID" value="CAB9530707.1"/>
    <property type="molecule type" value="Genomic_DNA"/>
</dbReference>
<dbReference type="SMART" id="SM00053">
    <property type="entry name" value="DYNc"/>
    <property type="match status" value="1"/>
</dbReference>
<dbReference type="InterPro" id="IPR020850">
    <property type="entry name" value="GED_dom"/>
</dbReference>
<dbReference type="Pfam" id="PF00350">
    <property type="entry name" value="Dynamin_N"/>
    <property type="match status" value="1"/>
</dbReference>
<dbReference type="PANTHER" id="PTHR11566">
    <property type="entry name" value="DYNAMIN"/>
    <property type="match status" value="1"/>
</dbReference>
<dbReference type="GO" id="GO:0003924">
    <property type="term" value="F:GTPase activity"/>
    <property type="evidence" value="ECO:0007669"/>
    <property type="project" value="InterPro"/>
</dbReference>
<dbReference type="Gene3D" id="1.20.120.1240">
    <property type="entry name" value="Dynamin, middle domain"/>
    <property type="match status" value="1"/>
</dbReference>
<organism evidence="5 6">
    <name type="scientific">Seminavis robusta</name>
    <dbReference type="NCBI Taxonomy" id="568900"/>
    <lineage>
        <taxon>Eukaryota</taxon>
        <taxon>Sar</taxon>
        <taxon>Stramenopiles</taxon>
        <taxon>Ochrophyta</taxon>
        <taxon>Bacillariophyta</taxon>
        <taxon>Bacillariophyceae</taxon>
        <taxon>Bacillariophycidae</taxon>
        <taxon>Naviculales</taxon>
        <taxon>Naviculaceae</taxon>
        <taxon>Seminavis</taxon>
    </lineage>
</organism>
<dbReference type="InterPro" id="IPR000375">
    <property type="entry name" value="Dynamin_stalk"/>
</dbReference>
<proteinExistence type="predicted"/>
<reference evidence="5" key="1">
    <citation type="submission" date="2020-06" db="EMBL/GenBank/DDBJ databases">
        <authorList>
            <consortium name="Plant Systems Biology data submission"/>
        </authorList>
    </citation>
    <scope>NUCLEOTIDE SEQUENCE</scope>
    <source>
        <strain evidence="5">D6</strain>
    </source>
</reference>
<dbReference type="GO" id="GO:0005525">
    <property type="term" value="F:GTP binding"/>
    <property type="evidence" value="ECO:0007669"/>
    <property type="project" value="InterPro"/>
</dbReference>
<dbReference type="GO" id="GO:0016559">
    <property type="term" value="P:peroxisome fission"/>
    <property type="evidence" value="ECO:0007669"/>
    <property type="project" value="TreeGrafter"/>
</dbReference>
<feature type="domain" description="GED" evidence="3">
    <location>
        <begin position="671"/>
        <end position="754"/>
    </location>
</feature>
<evidence type="ECO:0000256" key="2">
    <source>
        <dbReference type="ARBA" id="ARBA00023134"/>
    </source>
</evidence>
<dbReference type="CDD" id="cd08771">
    <property type="entry name" value="DLP_1"/>
    <property type="match status" value="1"/>
</dbReference>
<protein>
    <submittedName>
        <fullName evidence="5">Interferon-induced GTP-binding protein</fullName>
    </submittedName>
</protein>
<dbReference type="InterPro" id="IPR045063">
    <property type="entry name" value="Dynamin_N"/>
</dbReference>
<evidence type="ECO:0000259" key="3">
    <source>
        <dbReference type="PROSITE" id="PS51388"/>
    </source>
</evidence>
<sequence>MTLTGNEQIRAFLDKLTASTNVSKYVELPMIAVMGETSSGKSSLLSSISGVELPSSSELTTRCPIMLQMNRAETRKAVINVQWKDIPEGKNKKDIEFKTLVVKDDDWEELPDSISNAQKHIIAASGKEVARDIVHVKVEGPLCEDLTLVDLPGIVRTRGVNESASIVEDIKALIDDYLTNSRCVILAVVPANVDFHNSQIMAEAQNVDPETSRTIPVITKPDLIDTGAEGDVVDLLLGRKTAKFQMGFHMVKGRGQAQLDKKLSIQESLQLEEAFFRNQMPWRQVTERNLFGTQLLRKKLGELQLGLIREKLPSIIDEIREKHDQAAEELASIGEIPQSDREKKMFYREVCDELLPCIAMMVQGTSLRSSTKRVRTSADSDTLPSQLHGKCDEYQRALKKAKFTHIATIEIGTEVVVSSGQGTVHGTVVGKNDTGDYFIDYQGRESHNKYEFVLKASCKDLKEGNAKGKTWRSNAGNVCISDGCGNYDELKAVSAKKVQRDPSWILPWMKKNRTDELPVFVNSAAFQAIVMMCIDGEYVKPSQALVKEAHQLLLEATDDALSSSKQLKRFPSLQVLIRRKLTDKAAALAKRAEEQVEHFIEKERTPYTQDHYLFENLTKKRFEPFLAQLKNALGLGPSSISSDTMSKKSIESIVDAVFDRNQRKSIDEHMAEDMQVTLDAYGKVALKRFIDGIPMECWDMVRKFPEATKRALFEVTDRDIERCLVVSSTVERRRDELKVMVDDLGAGIDVLETL</sequence>
<dbReference type="GO" id="GO:0006897">
    <property type="term" value="P:endocytosis"/>
    <property type="evidence" value="ECO:0007669"/>
    <property type="project" value="TreeGrafter"/>
</dbReference>
<dbReference type="Proteomes" id="UP001153069">
    <property type="component" value="Unassembled WGS sequence"/>
</dbReference>
<dbReference type="GO" id="GO:0005739">
    <property type="term" value="C:mitochondrion"/>
    <property type="evidence" value="ECO:0007669"/>
    <property type="project" value="TreeGrafter"/>
</dbReference>
<dbReference type="PRINTS" id="PR00195">
    <property type="entry name" value="DYNAMIN"/>
</dbReference>
<accession>A0A9N8EZ15</accession>
<dbReference type="GO" id="GO:0048312">
    <property type="term" value="P:intracellular distribution of mitochondria"/>
    <property type="evidence" value="ECO:0007669"/>
    <property type="project" value="TreeGrafter"/>
</dbReference>
<comment type="caution">
    <text evidence="5">The sequence shown here is derived from an EMBL/GenBank/DDBJ whole genome shotgun (WGS) entry which is preliminary data.</text>
</comment>
<evidence type="ECO:0000313" key="5">
    <source>
        <dbReference type="EMBL" id="CAB9530707.1"/>
    </source>
</evidence>
<dbReference type="Gene3D" id="3.40.50.300">
    <property type="entry name" value="P-loop containing nucleotide triphosphate hydrolases"/>
    <property type="match status" value="1"/>
</dbReference>
<keyword evidence="6" id="KW-1185">Reference proteome</keyword>
<dbReference type="SUPFAM" id="SSF52540">
    <property type="entry name" value="P-loop containing nucleoside triphosphate hydrolases"/>
    <property type="match status" value="1"/>
</dbReference>
<dbReference type="GO" id="GO:0005874">
    <property type="term" value="C:microtubule"/>
    <property type="evidence" value="ECO:0007669"/>
    <property type="project" value="TreeGrafter"/>
</dbReference>
<dbReference type="OrthoDB" id="43375at2759"/>
<dbReference type="GO" id="GO:0016020">
    <property type="term" value="C:membrane"/>
    <property type="evidence" value="ECO:0007669"/>
    <property type="project" value="TreeGrafter"/>
</dbReference>
<evidence type="ECO:0000256" key="1">
    <source>
        <dbReference type="ARBA" id="ARBA00022741"/>
    </source>
</evidence>
<dbReference type="Pfam" id="PF01031">
    <property type="entry name" value="Dynamin_M"/>
    <property type="match status" value="2"/>
</dbReference>
<feature type="domain" description="Dynamin-type G" evidence="4">
    <location>
        <begin position="25"/>
        <end position="313"/>
    </location>
</feature>
<dbReference type="PROSITE" id="PS51718">
    <property type="entry name" value="G_DYNAMIN_2"/>
    <property type="match status" value="1"/>
</dbReference>